<dbReference type="Proteomes" id="UP000294613">
    <property type="component" value="Unassembled WGS sequence"/>
</dbReference>
<keyword evidence="4" id="KW-1185">Reference proteome</keyword>
<dbReference type="EMBL" id="SLZV01000011">
    <property type="protein sequence ID" value="TCS68114.1"/>
    <property type="molecule type" value="Genomic_DNA"/>
</dbReference>
<gene>
    <name evidence="2" type="ORF">EDD74_11159</name>
    <name evidence="1" type="ORF">FAEUMB_21390</name>
</gene>
<proteinExistence type="predicted"/>
<reference evidence="2 3" key="2">
    <citation type="submission" date="2019-03" db="EMBL/GenBank/DDBJ databases">
        <title>Genomic Encyclopedia of Type Strains, Phase IV (KMG-IV): sequencing the most valuable type-strain genomes for metagenomic binning, comparative biology and taxonomic classification.</title>
        <authorList>
            <person name="Goeker M."/>
        </authorList>
    </citation>
    <scope>NUCLEOTIDE SEQUENCE [LARGE SCALE GENOMIC DNA]</scope>
    <source>
        <strain evidence="2 3">DSM 103426</strain>
    </source>
</reference>
<dbReference type="InterPro" id="IPR017695">
    <property type="entry name" value="Se-dep_Mo_hydrolase_YqeB"/>
</dbReference>
<reference evidence="1 4" key="1">
    <citation type="journal article" date="2018" name="Int. J. Syst. Evol. Microbiol.">
        <title>Draft Genome Sequence of Faecalimonas umbilicata JCM 30896T, an Acetate-Producing Bacterium Isolated from Human Feces.</title>
        <authorList>
            <person name="Sakamoto M."/>
            <person name="Ikeyama N."/>
            <person name="Yuki M."/>
            <person name="Ohkuma M."/>
        </authorList>
    </citation>
    <scope>NUCLEOTIDE SEQUENCE [LARGE SCALE GENOMIC DNA]</scope>
    <source>
        <strain evidence="1 4">EGH7</strain>
    </source>
</reference>
<protein>
    <submittedName>
        <fullName evidence="1">Molybdenum hydroxylase</fullName>
    </submittedName>
    <submittedName>
        <fullName evidence="2">Xanthine dehydrogenase accessory factor</fullName>
    </submittedName>
</protein>
<accession>A0A4R3JQU0</accession>
<dbReference type="AlphaFoldDB" id="A0A4R3JQU0"/>
<sequence>MKKFIEGERPLRVLIKGAGDLASGIAVRLYHSGFQVIMTETGEPTTIRRYVAFSRAVYESEAEVEGIIAKCVSTKEALESCLEQQKVPVITDPTCVHMDWYQPDVEVDAILAKKNLGTKLEDAPIVIGVGPGFTAGMDCHFVVETKRGHDLGRVITEGAAIPNTGVPGMIAGYAKERLICASGEGRFEPKAEIGDCVEKGQLVAMCGKNPVYAQMSGMIRGMLPEGIVVSKGMKCGDIDARREYAYCFTISDKARAVGGGVLEAILRGRKQIAENRNRALDA</sequence>
<comment type="caution">
    <text evidence="2">The sequence shown here is derived from an EMBL/GenBank/DDBJ whole genome shotgun (WGS) entry which is preliminary data.</text>
</comment>
<organism evidence="2 3">
    <name type="scientific">Faecalimonas umbilicata</name>
    <dbReference type="NCBI Taxonomy" id="1912855"/>
    <lineage>
        <taxon>Bacteria</taxon>
        <taxon>Bacillati</taxon>
        <taxon>Bacillota</taxon>
        <taxon>Clostridia</taxon>
        <taxon>Lachnospirales</taxon>
        <taxon>Lachnospiraceae</taxon>
        <taxon>Faecalimonas</taxon>
    </lineage>
</organism>
<dbReference type="Proteomes" id="UP000702954">
    <property type="component" value="Unassembled WGS sequence"/>
</dbReference>
<evidence type="ECO:0000313" key="4">
    <source>
        <dbReference type="Proteomes" id="UP000702954"/>
    </source>
</evidence>
<name>A0A4R3JQU0_9FIRM</name>
<dbReference type="RefSeq" id="WP_116441896.1">
    <property type="nucleotide sequence ID" value="NZ_BHEO01000008.1"/>
</dbReference>
<evidence type="ECO:0000313" key="1">
    <source>
        <dbReference type="EMBL" id="GBU05598.1"/>
    </source>
</evidence>
<evidence type="ECO:0000313" key="2">
    <source>
        <dbReference type="EMBL" id="TCS68114.1"/>
    </source>
</evidence>
<dbReference type="NCBIfam" id="TIGR03309">
    <property type="entry name" value="matur_yqeB"/>
    <property type="match status" value="1"/>
</dbReference>
<dbReference type="EMBL" id="BHEO01000008">
    <property type="protein sequence ID" value="GBU05598.1"/>
    <property type="molecule type" value="Genomic_DNA"/>
</dbReference>
<evidence type="ECO:0000313" key="3">
    <source>
        <dbReference type="Proteomes" id="UP000294613"/>
    </source>
</evidence>